<organism evidence="1 2">
    <name type="scientific">Botrytis tulipae</name>
    <dbReference type="NCBI Taxonomy" id="87230"/>
    <lineage>
        <taxon>Eukaryota</taxon>
        <taxon>Fungi</taxon>
        <taxon>Dikarya</taxon>
        <taxon>Ascomycota</taxon>
        <taxon>Pezizomycotina</taxon>
        <taxon>Leotiomycetes</taxon>
        <taxon>Helotiales</taxon>
        <taxon>Sclerotiniaceae</taxon>
        <taxon>Botrytis</taxon>
    </lineage>
</organism>
<keyword evidence="2" id="KW-1185">Reference proteome</keyword>
<gene>
    <name evidence="1" type="ORF">BTUL_0052g00400</name>
</gene>
<dbReference type="AlphaFoldDB" id="A0A4Z1EUK0"/>
<accession>A0A4Z1EUK0</accession>
<reference evidence="1 2" key="1">
    <citation type="submission" date="2017-12" db="EMBL/GenBank/DDBJ databases">
        <title>Comparative genomics of Botrytis spp.</title>
        <authorList>
            <person name="Valero-Jimenez C.A."/>
            <person name="Tapia P."/>
            <person name="Veloso J."/>
            <person name="Silva-Moreno E."/>
            <person name="Staats M."/>
            <person name="Valdes J.H."/>
            <person name="Van Kan J.A.L."/>
        </authorList>
    </citation>
    <scope>NUCLEOTIDE SEQUENCE [LARGE SCALE GENOMIC DNA]</scope>
    <source>
        <strain evidence="1 2">Bt9001</strain>
    </source>
</reference>
<evidence type="ECO:0000313" key="1">
    <source>
        <dbReference type="EMBL" id="TGO14502.1"/>
    </source>
</evidence>
<proteinExistence type="predicted"/>
<dbReference type="Proteomes" id="UP000297777">
    <property type="component" value="Unassembled WGS sequence"/>
</dbReference>
<comment type="caution">
    <text evidence="1">The sequence shown here is derived from an EMBL/GenBank/DDBJ whole genome shotgun (WGS) entry which is preliminary data.</text>
</comment>
<name>A0A4Z1EUK0_9HELO</name>
<protein>
    <submittedName>
        <fullName evidence="1">Uncharacterized protein</fullName>
    </submittedName>
</protein>
<dbReference type="EMBL" id="PQXH01000052">
    <property type="protein sequence ID" value="TGO14502.1"/>
    <property type="molecule type" value="Genomic_DNA"/>
</dbReference>
<evidence type="ECO:0000313" key="2">
    <source>
        <dbReference type="Proteomes" id="UP000297777"/>
    </source>
</evidence>
<sequence>MTDTTIARCDGNILELNVHVIFRYNDLELLSAVDLTGRDLESYDMTLIDDNYQQRTWQMSNEKRSPPGLGTLDLGAYKEYNGLTWASFKSLIGIPIVLVMIVRDRLYREELGRER</sequence>
<dbReference type="OrthoDB" id="10336884at2759"/>